<protein>
    <recommendedName>
        <fullName evidence="1">Molybdopterin cofactor biosynthesis MoaD-related C-terminal domain-containing protein</fullName>
    </recommendedName>
</protein>
<accession>A0ABD5ZQA0</accession>
<dbReference type="InterPro" id="IPR015272">
    <property type="entry name" value="MoadD_C"/>
</dbReference>
<dbReference type="InterPro" id="IPR036473">
    <property type="entry name" value="Mopterin_CF_MoaD-rel_C_sf"/>
</dbReference>
<dbReference type="AlphaFoldDB" id="A0ABD5ZQA0"/>
<sequence length="84" mass="9306">MRRERRFRGISQRLAAHYLRNLGGEGETDDRIEGDGWHAELSAEQVNPVASITLTEVTVVFVGPEAVLDPLIEDFARKAMRAGG</sequence>
<keyword evidence="3" id="KW-1185">Reference proteome</keyword>
<comment type="caution">
    <text evidence="2">The sequence shown here is derived from an EMBL/GenBank/DDBJ whole genome shotgun (WGS) entry which is preliminary data.</text>
</comment>
<evidence type="ECO:0000313" key="3">
    <source>
        <dbReference type="Proteomes" id="UP001596398"/>
    </source>
</evidence>
<feature type="domain" description="Molybdopterin cofactor biosynthesis MoaD-related C-terminal" evidence="1">
    <location>
        <begin position="3"/>
        <end position="84"/>
    </location>
</feature>
<evidence type="ECO:0000259" key="1">
    <source>
        <dbReference type="Pfam" id="PF09189"/>
    </source>
</evidence>
<dbReference type="GeneID" id="79267310"/>
<dbReference type="Gene3D" id="3.30.1370.80">
    <property type="entry name" value="Molybdopterin cofactor biosynthesis MoaD-related, C-terminal domain"/>
    <property type="match status" value="1"/>
</dbReference>
<reference evidence="2 3" key="1">
    <citation type="journal article" date="2019" name="Int. J. Syst. Evol. Microbiol.">
        <title>The Global Catalogue of Microorganisms (GCM) 10K type strain sequencing project: providing services to taxonomists for standard genome sequencing and annotation.</title>
        <authorList>
            <consortium name="The Broad Institute Genomics Platform"/>
            <consortium name="The Broad Institute Genome Sequencing Center for Infectious Disease"/>
            <person name="Wu L."/>
            <person name="Ma J."/>
        </authorList>
    </citation>
    <scope>NUCLEOTIDE SEQUENCE [LARGE SCALE GENOMIC DNA]</scope>
    <source>
        <strain evidence="2 3">DT85</strain>
    </source>
</reference>
<name>A0ABD5ZQA0_9EURY</name>
<gene>
    <name evidence="2" type="ORF">ACFQJ4_09840</name>
</gene>
<dbReference type="Pfam" id="PF09189">
    <property type="entry name" value="MoaD_arch"/>
    <property type="match status" value="1"/>
</dbReference>
<dbReference type="EMBL" id="JBHTAP010000001">
    <property type="protein sequence ID" value="MFC7235613.1"/>
    <property type="molecule type" value="Genomic_DNA"/>
</dbReference>
<evidence type="ECO:0000313" key="2">
    <source>
        <dbReference type="EMBL" id="MFC7235613.1"/>
    </source>
</evidence>
<organism evidence="2 3">
    <name type="scientific">Halosegnis marinus</name>
    <dbReference type="NCBI Taxonomy" id="3034023"/>
    <lineage>
        <taxon>Archaea</taxon>
        <taxon>Methanobacteriati</taxon>
        <taxon>Methanobacteriota</taxon>
        <taxon>Stenosarchaea group</taxon>
        <taxon>Halobacteria</taxon>
        <taxon>Halobacteriales</taxon>
        <taxon>Natronomonadaceae</taxon>
        <taxon>Halosegnis</taxon>
    </lineage>
</organism>
<proteinExistence type="predicted"/>
<dbReference type="RefSeq" id="WP_276233750.1">
    <property type="nucleotide sequence ID" value="NZ_CP119802.1"/>
</dbReference>
<dbReference type="Proteomes" id="UP001596398">
    <property type="component" value="Unassembled WGS sequence"/>
</dbReference>